<dbReference type="GO" id="GO:0006974">
    <property type="term" value="P:DNA damage response"/>
    <property type="evidence" value="ECO:0007669"/>
    <property type="project" value="TreeGrafter"/>
</dbReference>
<feature type="chain" id="PRO_5002753243" description="Outer membrane protein" evidence="1">
    <location>
        <begin position="20"/>
        <end position="255"/>
    </location>
</feature>
<dbReference type="HOGENOM" id="CLU_1097962_0_0_5"/>
<protein>
    <recommendedName>
        <fullName evidence="3">Outer membrane protein</fullName>
    </recommendedName>
</protein>
<gene>
    <name evidence="2" type="ordered locus">Caul_1455</name>
</gene>
<dbReference type="STRING" id="366602.Caul_1455"/>
<dbReference type="EMBL" id="CP000927">
    <property type="protein sequence ID" value="ABZ70585.1"/>
    <property type="molecule type" value="Genomic_DNA"/>
</dbReference>
<dbReference type="PANTHER" id="PTHR34387">
    <property type="entry name" value="SLR1258 PROTEIN"/>
    <property type="match status" value="1"/>
</dbReference>
<name>B0T0D9_CAUSK</name>
<evidence type="ECO:0008006" key="3">
    <source>
        <dbReference type="Google" id="ProtNLM"/>
    </source>
</evidence>
<dbReference type="AlphaFoldDB" id="B0T0D9"/>
<proteinExistence type="predicted"/>
<dbReference type="OrthoDB" id="7583059at2"/>
<dbReference type="InterPro" id="IPR052022">
    <property type="entry name" value="26kDa_periplasmic_antigen"/>
</dbReference>
<feature type="signal peptide" evidence="1">
    <location>
        <begin position="1"/>
        <end position="19"/>
    </location>
</feature>
<reference evidence="2" key="1">
    <citation type="submission" date="2008-01" db="EMBL/GenBank/DDBJ databases">
        <title>Complete sequence of chromosome of Caulobacter sp. K31.</title>
        <authorList>
            <consortium name="US DOE Joint Genome Institute"/>
            <person name="Copeland A."/>
            <person name="Lucas S."/>
            <person name="Lapidus A."/>
            <person name="Barry K."/>
            <person name="Glavina del Rio T."/>
            <person name="Dalin E."/>
            <person name="Tice H."/>
            <person name="Pitluck S."/>
            <person name="Bruce D."/>
            <person name="Goodwin L."/>
            <person name="Thompson L.S."/>
            <person name="Brettin T."/>
            <person name="Detter J.C."/>
            <person name="Han C."/>
            <person name="Schmutz J."/>
            <person name="Larimer F."/>
            <person name="Land M."/>
            <person name="Hauser L."/>
            <person name="Kyrpides N."/>
            <person name="Kim E."/>
            <person name="Stephens C."/>
            <person name="Richardson P."/>
        </authorList>
    </citation>
    <scope>NUCLEOTIDE SEQUENCE [LARGE SCALE GENOMIC DNA]</scope>
    <source>
        <strain evidence="2">K31</strain>
    </source>
</reference>
<evidence type="ECO:0000313" key="2">
    <source>
        <dbReference type="EMBL" id="ABZ70585.1"/>
    </source>
</evidence>
<keyword evidence="1" id="KW-0732">Signal</keyword>
<organism evidence="2">
    <name type="scientific">Caulobacter sp. (strain K31)</name>
    <dbReference type="NCBI Taxonomy" id="366602"/>
    <lineage>
        <taxon>Bacteria</taxon>
        <taxon>Pseudomonadati</taxon>
        <taxon>Pseudomonadota</taxon>
        <taxon>Alphaproteobacteria</taxon>
        <taxon>Caulobacterales</taxon>
        <taxon>Caulobacteraceae</taxon>
        <taxon>Caulobacter</taxon>
    </lineage>
</organism>
<evidence type="ECO:0000256" key="1">
    <source>
        <dbReference type="SAM" id="SignalP"/>
    </source>
</evidence>
<dbReference type="eggNOG" id="COG2968">
    <property type="taxonomic scope" value="Bacteria"/>
</dbReference>
<dbReference type="Gene3D" id="3.30.110.170">
    <property type="entry name" value="Protein of unknown function (DUF541), domain 1"/>
    <property type="match status" value="1"/>
</dbReference>
<accession>B0T0D9</accession>
<dbReference type="PANTHER" id="PTHR34387:SF2">
    <property type="entry name" value="SLR1258 PROTEIN"/>
    <property type="match status" value="1"/>
</dbReference>
<dbReference type="Pfam" id="PF04402">
    <property type="entry name" value="SIMPL"/>
    <property type="match status" value="1"/>
</dbReference>
<sequence length="255" mass="26022" precursor="true">MRPALLAAVLAITPSTLLAQTAEPTAPTLTVIGNGRVEAPADFAWLSFNLRGEGATSPDAVTALSANRGKLEASLAALAGKPALDVRSGTLSIREVRPKACVTNYAAPNLSTGECAVIGSVAVVGFQVKVTPAKRVGDVASLAAQLGAADVNVNNGGLAEDAALEDRAMREAITDAKRQAQVIAEASGGKLGSIVRIQDSQANAINSFAPPPPLPAPPVQNEWALSAVRLAAPLAMTPPPIVRTARVSVTYSLLP</sequence>
<dbReference type="Gene3D" id="3.30.70.2970">
    <property type="entry name" value="Protein of unknown function (DUF541), domain 2"/>
    <property type="match status" value="1"/>
</dbReference>
<dbReference type="KEGG" id="cak:Caul_1455"/>
<dbReference type="InterPro" id="IPR007497">
    <property type="entry name" value="SIMPL/DUF541"/>
</dbReference>